<dbReference type="EMBL" id="SMBP01000001">
    <property type="protein sequence ID" value="TCU63603.1"/>
    <property type="molecule type" value="Genomic_DNA"/>
</dbReference>
<comment type="similarity">
    <text evidence="5 18">Belongs to the CDS family.</text>
</comment>
<dbReference type="GO" id="GO:0004605">
    <property type="term" value="F:phosphatidate cytidylyltransferase activity"/>
    <property type="evidence" value="ECO:0007669"/>
    <property type="project" value="UniProtKB-EC"/>
</dbReference>
<comment type="caution">
    <text evidence="20">The sequence shown here is derived from an EMBL/GenBank/DDBJ whole genome shotgun (WGS) entry which is preliminary data.</text>
</comment>
<sequence length="259" mass="28838">MKTRIITAFLIIACVIPPLVFGGVLLYALLSFIIIAGGLELMALREQKDETWPLLIKPLAIACVFALTFIKKDALLFPLLGIFVLCFLSLPVFTERFHAKDGFLCIAYITFFFIIARGFLHIYDRNPLYVWYIIVATYGCDTGAYFCGRFLGKHKMNPRISPKKTWEGAFGGWLLGAALSFALAYFLIDTMTLPQILAASLILTITGQIGDLAFSAIKRNFGIKDFSDLLPGHGGVLDRVDSLVFNFICFDLILVVLTL</sequence>
<keyword evidence="9" id="KW-0444">Lipid biosynthesis</keyword>
<evidence type="ECO:0000256" key="10">
    <source>
        <dbReference type="ARBA" id="ARBA00022679"/>
    </source>
</evidence>
<dbReference type="GO" id="GO:0005886">
    <property type="term" value="C:plasma membrane"/>
    <property type="evidence" value="ECO:0007669"/>
    <property type="project" value="UniProtKB-SubCell"/>
</dbReference>
<reference evidence="20 21" key="1">
    <citation type="submission" date="2019-03" db="EMBL/GenBank/DDBJ databases">
        <title>Genomic Encyclopedia of Type Strains, Phase IV (KMG-IV): sequencing the most valuable type-strain genomes for metagenomic binning, comparative biology and taxonomic classification.</title>
        <authorList>
            <person name="Goeker M."/>
        </authorList>
    </citation>
    <scope>NUCLEOTIDE SEQUENCE [LARGE SCALE GENOMIC DNA]</scope>
    <source>
        <strain evidence="20 21">DSM 29481</strain>
    </source>
</reference>
<evidence type="ECO:0000256" key="9">
    <source>
        <dbReference type="ARBA" id="ARBA00022516"/>
    </source>
</evidence>
<comment type="pathway">
    <text evidence="4">Lipid metabolism.</text>
</comment>
<comment type="pathway">
    <text evidence="3 18">Phospholipid metabolism; CDP-diacylglycerol biosynthesis; CDP-diacylglycerol from sn-glycerol 3-phosphate: step 3/3.</text>
</comment>
<evidence type="ECO:0000313" key="20">
    <source>
        <dbReference type="EMBL" id="TCU63603.1"/>
    </source>
</evidence>
<keyword evidence="15 19" id="KW-0472">Membrane</keyword>
<evidence type="ECO:0000256" key="7">
    <source>
        <dbReference type="ARBA" id="ARBA00019373"/>
    </source>
</evidence>
<evidence type="ECO:0000256" key="2">
    <source>
        <dbReference type="ARBA" id="ARBA00004651"/>
    </source>
</evidence>
<accession>A0A4V2VLE6</accession>
<feature type="transmembrane region" description="Helical" evidence="19">
    <location>
        <begin position="6"/>
        <end position="39"/>
    </location>
</feature>
<keyword evidence="10 18" id="KW-0808">Transferase</keyword>
<evidence type="ECO:0000256" key="3">
    <source>
        <dbReference type="ARBA" id="ARBA00005119"/>
    </source>
</evidence>
<evidence type="ECO:0000256" key="12">
    <source>
        <dbReference type="ARBA" id="ARBA00022695"/>
    </source>
</evidence>
<evidence type="ECO:0000256" key="4">
    <source>
        <dbReference type="ARBA" id="ARBA00005189"/>
    </source>
</evidence>
<evidence type="ECO:0000256" key="18">
    <source>
        <dbReference type="RuleBase" id="RU003938"/>
    </source>
</evidence>
<evidence type="ECO:0000256" key="15">
    <source>
        <dbReference type="ARBA" id="ARBA00023136"/>
    </source>
</evidence>
<keyword evidence="17" id="KW-1208">Phospholipid metabolism</keyword>
<organism evidence="20 21">
    <name type="scientific">Longicatena caecimuris</name>
    <dbReference type="NCBI Taxonomy" id="1796635"/>
    <lineage>
        <taxon>Bacteria</taxon>
        <taxon>Bacillati</taxon>
        <taxon>Bacillota</taxon>
        <taxon>Erysipelotrichia</taxon>
        <taxon>Erysipelotrichales</taxon>
        <taxon>Erysipelotrichaceae</taxon>
        <taxon>Longicatena</taxon>
    </lineage>
</organism>
<feature type="transmembrane region" description="Helical" evidence="19">
    <location>
        <begin position="105"/>
        <end position="123"/>
    </location>
</feature>
<keyword evidence="8" id="KW-1003">Cell membrane</keyword>
<dbReference type="GO" id="GO:0016024">
    <property type="term" value="P:CDP-diacylglycerol biosynthetic process"/>
    <property type="evidence" value="ECO:0007669"/>
    <property type="project" value="UniProtKB-UniPathway"/>
</dbReference>
<name>A0A4V2VLE6_9FIRM</name>
<gene>
    <name evidence="20" type="ORF">EDD61_101257</name>
</gene>
<keyword evidence="14" id="KW-0443">Lipid metabolism</keyword>
<evidence type="ECO:0000256" key="19">
    <source>
        <dbReference type="SAM" id="Phobius"/>
    </source>
</evidence>
<dbReference type="RefSeq" id="WP_020990775.1">
    <property type="nucleotide sequence ID" value="NZ_DBGDHU010000010.1"/>
</dbReference>
<keyword evidence="13 19" id="KW-1133">Transmembrane helix</keyword>
<evidence type="ECO:0000256" key="1">
    <source>
        <dbReference type="ARBA" id="ARBA00001698"/>
    </source>
</evidence>
<evidence type="ECO:0000256" key="17">
    <source>
        <dbReference type="ARBA" id="ARBA00023264"/>
    </source>
</evidence>
<dbReference type="PANTHER" id="PTHR46382">
    <property type="entry name" value="PHOSPHATIDATE CYTIDYLYLTRANSFERASE"/>
    <property type="match status" value="1"/>
</dbReference>
<dbReference type="Pfam" id="PF01148">
    <property type="entry name" value="CTP_transf_1"/>
    <property type="match status" value="1"/>
</dbReference>
<feature type="transmembrane region" description="Helical" evidence="19">
    <location>
        <begin position="76"/>
        <end position="93"/>
    </location>
</feature>
<evidence type="ECO:0000256" key="14">
    <source>
        <dbReference type="ARBA" id="ARBA00023098"/>
    </source>
</evidence>
<keyword evidence="21" id="KW-1185">Reference proteome</keyword>
<comment type="subcellular location">
    <subcellularLocation>
        <location evidence="2">Cell membrane</location>
        <topology evidence="2">Multi-pass membrane protein</topology>
    </subcellularLocation>
</comment>
<dbReference type="UniPathway" id="UPA00557">
    <property type="reaction ID" value="UER00614"/>
</dbReference>
<dbReference type="AlphaFoldDB" id="A0A4V2VLE6"/>
<dbReference type="EC" id="2.7.7.41" evidence="6 18"/>
<evidence type="ECO:0000256" key="13">
    <source>
        <dbReference type="ARBA" id="ARBA00022989"/>
    </source>
</evidence>
<keyword evidence="12 18" id="KW-0548">Nucleotidyltransferase</keyword>
<proteinExistence type="inferred from homology"/>
<feature type="transmembrane region" description="Helical" evidence="19">
    <location>
        <begin position="51"/>
        <end position="70"/>
    </location>
</feature>
<evidence type="ECO:0000313" key="21">
    <source>
        <dbReference type="Proteomes" id="UP000295773"/>
    </source>
</evidence>
<dbReference type="PROSITE" id="PS01315">
    <property type="entry name" value="CDS"/>
    <property type="match status" value="1"/>
</dbReference>
<comment type="catalytic activity">
    <reaction evidence="1 18">
        <text>a 1,2-diacyl-sn-glycero-3-phosphate + CTP + H(+) = a CDP-1,2-diacyl-sn-glycerol + diphosphate</text>
        <dbReference type="Rhea" id="RHEA:16229"/>
        <dbReference type="ChEBI" id="CHEBI:15378"/>
        <dbReference type="ChEBI" id="CHEBI:33019"/>
        <dbReference type="ChEBI" id="CHEBI:37563"/>
        <dbReference type="ChEBI" id="CHEBI:58332"/>
        <dbReference type="ChEBI" id="CHEBI:58608"/>
        <dbReference type="EC" id="2.7.7.41"/>
    </reaction>
</comment>
<feature type="transmembrane region" description="Helical" evidence="19">
    <location>
        <begin position="129"/>
        <end position="148"/>
    </location>
</feature>
<feature type="transmembrane region" description="Helical" evidence="19">
    <location>
        <begin position="169"/>
        <end position="188"/>
    </location>
</feature>
<evidence type="ECO:0000256" key="11">
    <source>
        <dbReference type="ARBA" id="ARBA00022692"/>
    </source>
</evidence>
<evidence type="ECO:0000256" key="8">
    <source>
        <dbReference type="ARBA" id="ARBA00022475"/>
    </source>
</evidence>
<dbReference type="PANTHER" id="PTHR46382:SF1">
    <property type="entry name" value="PHOSPHATIDATE CYTIDYLYLTRANSFERASE"/>
    <property type="match status" value="1"/>
</dbReference>
<dbReference type="Proteomes" id="UP000295773">
    <property type="component" value="Unassembled WGS sequence"/>
</dbReference>
<protein>
    <recommendedName>
        <fullName evidence="7 18">Phosphatidate cytidylyltransferase</fullName>
        <ecNumber evidence="6 18">2.7.7.41</ecNumber>
    </recommendedName>
</protein>
<evidence type="ECO:0000256" key="5">
    <source>
        <dbReference type="ARBA" id="ARBA00010185"/>
    </source>
</evidence>
<keyword evidence="11 18" id="KW-0812">Transmembrane</keyword>
<evidence type="ECO:0000256" key="6">
    <source>
        <dbReference type="ARBA" id="ARBA00012487"/>
    </source>
</evidence>
<evidence type="ECO:0000256" key="16">
    <source>
        <dbReference type="ARBA" id="ARBA00023209"/>
    </source>
</evidence>
<dbReference type="InterPro" id="IPR000374">
    <property type="entry name" value="PC_trans"/>
</dbReference>
<keyword evidence="16" id="KW-0594">Phospholipid biosynthesis</keyword>